<keyword evidence="2" id="KW-1133">Transmembrane helix</keyword>
<evidence type="ECO:0008006" key="5">
    <source>
        <dbReference type="Google" id="ProtNLM"/>
    </source>
</evidence>
<dbReference type="Proteomes" id="UP000316208">
    <property type="component" value="Unassembled WGS sequence"/>
</dbReference>
<dbReference type="RefSeq" id="WP_142544354.1">
    <property type="nucleotide sequence ID" value="NZ_SADY01000004.1"/>
</dbReference>
<keyword evidence="2" id="KW-0812">Transmembrane</keyword>
<organism evidence="3 4">
    <name type="scientific">Paenibacillus popilliae</name>
    <name type="common">Bacillus popilliae</name>
    <dbReference type="NCBI Taxonomy" id="78057"/>
    <lineage>
        <taxon>Bacteria</taxon>
        <taxon>Bacillati</taxon>
        <taxon>Bacillota</taxon>
        <taxon>Bacilli</taxon>
        <taxon>Bacillales</taxon>
        <taxon>Paenibacillaceae</taxon>
        <taxon>Paenibacillus</taxon>
    </lineage>
</organism>
<feature type="transmembrane region" description="Helical" evidence="2">
    <location>
        <begin position="12"/>
        <end position="32"/>
    </location>
</feature>
<keyword evidence="2" id="KW-0472">Membrane</keyword>
<accession>A0ABY3AUD5</accession>
<feature type="compositionally biased region" description="Basic and acidic residues" evidence="1">
    <location>
        <begin position="278"/>
        <end position="287"/>
    </location>
</feature>
<dbReference type="CDD" id="cd11614">
    <property type="entry name" value="SAF_CpaB_FlgA_like"/>
    <property type="match status" value="1"/>
</dbReference>
<gene>
    <name evidence="3" type="ORF">C7Y44_13670</name>
</gene>
<feature type="compositionally biased region" description="Low complexity" evidence="1">
    <location>
        <begin position="319"/>
        <end position="345"/>
    </location>
</feature>
<evidence type="ECO:0000313" key="4">
    <source>
        <dbReference type="Proteomes" id="UP000316208"/>
    </source>
</evidence>
<feature type="region of interest" description="Disordered" evidence="1">
    <location>
        <begin position="267"/>
        <end position="354"/>
    </location>
</feature>
<feature type="compositionally biased region" description="Basic and acidic residues" evidence="1">
    <location>
        <begin position="295"/>
        <end position="305"/>
    </location>
</feature>
<evidence type="ECO:0000313" key="3">
    <source>
        <dbReference type="EMBL" id="TQR44203.1"/>
    </source>
</evidence>
<proteinExistence type="predicted"/>
<reference evidence="3 4" key="1">
    <citation type="submission" date="2018-03" db="EMBL/GenBank/DDBJ databases">
        <title>Aerobic endospore-forming bacteria genome sequencing and assembly.</title>
        <authorList>
            <person name="Cavalcante D.A."/>
            <person name="Driks A."/>
            <person name="Putonti C."/>
            <person name="De-Souza M.T."/>
        </authorList>
    </citation>
    <scope>NUCLEOTIDE SEQUENCE [LARGE SCALE GENOMIC DNA]</scope>
    <source>
        <strain evidence="3 4">SDF0028</strain>
    </source>
</reference>
<keyword evidence="4" id="KW-1185">Reference proteome</keyword>
<dbReference type="EMBL" id="SADY01000004">
    <property type="protein sequence ID" value="TQR44203.1"/>
    <property type="molecule type" value="Genomic_DNA"/>
</dbReference>
<name>A0ABY3AUD5_PAEPP</name>
<protein>
    <recommendedName>
        <fullName evidence="5">SAF domain-containing protein</fullName>
    </recommendedName>
</protein>
<sequence length="354" mass="39031">MNIEWNWRTITIVAGIAIVFIGTNVGQYFLIWGPKQEKLTASYNQEIATLQATIDRLGPMVGIWTIKDGVQGLYPGKEVAETDLELRQLPESLVNQSYVLDAESIIGKYYRIGLTPGTAISKDMVMEDNLDDTTREYDVVANVLPIGLKVGDYVDFRIVYPLGEDYIVLTHKRVEAIHDRTIKFKMDEKEIHMYQASLIDYFLQKKNGSSLYMAKYVEPGIQKEATQYYAVPKNILAIMVADPNIMSKINTDLNNSTRSMIDAGISRVSQEEGQDISSGRKEIEGKVDGGANQLKSEEKARKDAEELANPSGSEAVTETAPTTAPTPAPSGSGTTPNNAATEAPTLNIEKGVVE</sequence>
<comment type="caution">
    <text evidence="3">The sequence shown here is derived from an EMBL/GenBank/DDBJ whole genome shotgun (WGS) entry which is preliminary data.</text>
</comment>
<evidence type="ECO:0000256" key="2">
    <source>
        <dbReference type="SAM" id="Phobius"/>
    </source>
</evidence>
<evidence type="ECO:0000256" key="1">
    <source>
        <dbReference type="SAM" id="MobiDB-lite"/>
    </source>
</evidence>